<organism evidence="8 9">
    <name type="scientific">Pseudorhodoferax soli</name>
    <dbReference type="NCBI Taxonomy" id="545864"/>
    <lineage>
        <taxon>Bacteria</taxon>
        <taxon>Pseudomonadati</taxon>
        <taxon>Pseudomonadota</taxon>
        <taxon>Betaproteobacteria</taxon>
        <taxon>Burkholderiales</taxon>
        <taxon>Comamonadaceae</taxon>
    </lineage>
</organism>
<dbReference type="InterPro" id="IPR052031">
    <property type="entry name" value="Membrane_Transporter-Flippase"/>
</dbReference>
<feature type="transmembrane region" description="Helical" evidence="7">
    <location>
        <begin position="378"/>
        <end position="398"/>
    </location>
</feature>
<dbReference type="GO" id="GO:0015297">
    <property type="term" value="F:antiporter activity"/>
    <property type="evidence" value="ECO:0007669"/>
    <property type="project" value="InterPro"/>
</dbReference>
<proteinExistence type="predicted"/>
<dbReference type="InterPro" id="IPR048279">
    <property type="entry name" value="MdtK-like"/>
</dbReference>
<feature type="transmembrane region" description="Helical" evidence="7">
    <location>
        <begin position="324"/>
        <end position="347"/>
    </location>
</feature>
<dbReference type="RefSeq" id="WP_114467145.1">
    <property type="nucleotide sequence ID" value="NZ_QPJK01000002.1"/>
</dbReference>
<keyword evidence="2" id="KW-0813">Transport</keyword>
<feature type="transmembrane region" description="Helical" evidence="7">
    <location>
        <begin position="405"/>
        <end position="423"/>
    </location>
</feature>
<evidence type="ECO:0000313" key="8">
    <source>
        <dbReference type="EMBL" id="RCW73998.1"/>
    </source>
</evidence>
<dbReference type="PIRSF" id="PIRSF006603">
    <property type="entry name" value="DinF"/>
    <property type="match status" value="1"/>
</dbReference>
<dbReference type="PANTHER" id="PTHR43549">
    <property type="entry name" value="MULTIDRUG RESISTANCE PROTEIN YPNP-RELATED"/>
    <property type="match status" value="1"/>
</dbReference>
<evidence type="ECO:0000256" key="7">
    <source>
        <dbReference type="SAM" id="Phobius"/>
    </source>
</evidence>
<dbReference type="AlphaFoldDB" id="A0A368Y3W0"/>
<accession>A0A368Y3W0</accession>
<feature type="transmembrane region" description="Helical" evidence="7">
    <location>
        <begin position="99"/>
        <end position="124"/>
    </location>
</feature>
<evidence type="ECO:0000313" key="9">
    <source>
        <dbReference type="Proteomes" id="UP000252884"/>
    </source>
</evidence>
<feature type="transmembrane region" description="Helical" evidence="7">
    <location>
        <begin position="178"/>
        <end position="197"/>
    </location>
</feature>
<dbReference type="InterPro" id="IPR002528">
    <property type="entry name" value="MATE_fam"/>
</dbReference>
<sequence length="486" mass="51425">MSAPVTASTHALASRFVAGPITPTLMRFALPLLATNLLHAATGTWAALWVGQLLGANALPAVATAAVLLFMLMGAVMGMGTAAGVAIGQSLGAGDLHAVKRVAGCALAFVTGFSLIVAAAGWALAPLLIDALGTPAEVRGYAVVHLRFTCLSMPAIFVYLVLVMMLRGTGDSRTPFRFTLVWIGLSLLLVPLLLRGLGIAGVGLANLLSAGTALAALLRTIYRRRLPIALHGDDIRHLRPERALLLLMLRRGVPMALESIVTQGAYFALLGLVNRYGATMAAAYAGAAQLWTYVQVPGNALAASMSAMAAMNIGAGRWQRVEQIALRGCLASLAVSTTATLLIYALGAAFDDLPLRLFIRGDGADGAHGEVLAQARRINFIALWGWIALSITMGLFAVVRANGAMLAPTLVFVVTMWLFRVPFAVWLEPWLGSAAIWWSFPFGSITSALLAWAYYRWGRWRRRPLMLSPLASTAAAAAAADTHFGE</sequence>
<dbReference type="PANTHER" id="PTHR43549:SF3">
    <property type="entry name" value="MULTIDRUG RESISTANCE PROTEIN YPNP-RELATED"/>
    <property type="match status" value="1"/>
</dbReference>
<evidence type="ECO:0000256" key="3">
    <source>
        <dbReference type="ARBA" id="ARBA00022475"/>
    </source>
</evidence>
<dbReference type="EMBL" id="QPJK01000002">
    <property type="protein sequence ID" value="RCW73998.1"/>
    <property type="molecule type" value="Genomic_DNA"/>
</dbReference>
<feature type="transmembrane region" description="Helical" evidence="7">
    <location>
        <begin position="435"/>
        <end position="455"/>
    </location>
</feature>
<feature type="transmembrane region" description="Helical" evidence="7">
    <location>
        <begin position="203"/>
        <end position="222"/>
    </location>
</feature>
<dbReference type="Proteomes" id="UP000252884">
    <property type="component" value="Unassembled WGS sequence"/>
</dbReference>
<dbReference type="GO" id="GO:0042910">
    <property type="term" value="F:xenobiotic transmembrane transporter activity"/>
    <property type="evidence" value="ECO:0007669"/>
    <property type="project" value="InterPro"/>
</dbReference>
<dbReference type="OrthoDB" id="9806302at2"/>
<feature type="transmembrane region" description="Helical" evidence="7">
    <location>
        <begin position="290"/>
        <end position="312"/>
    </location>
</feature>
<evidence type="ECO:0000256" key="1">
    <source>
        <dbReference type="ARBA" id="ARBA00004429"/>
    </source>
</evidence>
<comment type="subcellular location">
    <subcellularLocation>
        <location evidence="1">Cell inner membrane</location>
        <topology evidence="1">Multi-pass membrane protein</topology>
    </subcellularLocation>
</comment>
<keyword evidence="9" id="KW-1185">Reference proteome</keyword>
<feature type="transmembrane region" description="Helical" evidence="7">
    <location>
        <begin position="144"/>
        <end position="166"/>
    </location>
</feature>
<evidence type="ECO:0000256" key="2">
    <source>
        <dbReference type="ARBA" id="ARBA00022448"/>
    </source>
</evidence>
<gene>
    <name evidence="8" type="ORF">DES41_102315</name>
</gene>
<dbReference type="Pfam" id="PF01554">
    <property type="entry name" value="MatE"/>
    <property type="match status" value="2"/>
</dbReference>
<protein>
    <submittedName>
        <fullName evidence="8">Putative MATE family efflux protein</fullName>
    </submittedName>
</protein>
<keyword evidence="6 7" id="KW-0472">Membrane</keyword>
<keyword evidence="5 7" id="KW-1133">Transmembrane helix</keyword>
<comment type="caution">
    <text evidence="8">The sequence shown here is derived from an EMBL/GenBank/DDBJ whole genome shotgun (WGS) entry which is preliminary data.</text>
</comment>
<name>A0A368Y3W0_9BURK</name>
<feature type="transmembrane region" description="Helical" evidence="7">
    <location>
        <begin position="62"/>
        <end position="87"/>
    </location>
</feature>
<dbReference type="GO" id="GO:0005886">
    <property type="term" value="C:plasma membrane"/>
    <property type="evidence" value="ECO:0007669"/>
    <property type="project" value="UniProtKB-SubCell"/>
</dbReference>
<keyword evidence="4 7" id="KW-0812">Transmembrane</keyword>
<feature type="transmembrane region" description="Helical" evidence="7">
    <location>
        <begin position="28"/>
        <end position="50"/>
    </location>
</feature>
<feature type="transmembrane region" description="Helical" evidence="7">
    <location>
        <begin position="243"/>
        <end position="270"/>
    </location>
</feature>
<keyword evidence="3" id="KW-1003">Cell membrane</keyword>
<evidence type="ECO:0000256" key="6">
    <source>
        <dbReference type="ARBA" id="ARBA00023136"/>
    </source>
</evidence>
<evidence type="ECO:0000256" key="5">
    <source>
        <dbReference type="ARBA" id="ARBA00022989"/>
    </source>
</evidence>
<evidence type="ECO:0000256" key="4">
    <source>
        <dbReference type="ARBA" id="ARBA00022692"/>
    </source>
</evidence>
<reference evidence="8 9" key="1">
    <citation type="submission" date="2018-07" db="EMBL/GenBank/DDBJ databases">
        <title>Genomic Encyclopedia of Type Strains, Phase IV (KMG-IV): sequencing the most valuable type-strain genomes for metagenomic binning, comparative biology and taxonomic classification.</title>
        <authorList>
            <person name="Goeker M."/>
        </authorList>
    </citation>
    <scope>NUCLEOTIDE SEQUENCE [LARGE SCALE GENOMIC DNA]</scope>
    <source>
        <strain evidence="8 9">DSM 21634</strain>
    </source>
</reference>